<dbReference type="AlphaFoldDB" id="A0A432GLS8"/>
<protein>
    <submittedName>
        <fullName evidence="2">Monothiol glutaredoxin, Grx4 family</fullName>
    </submittedName>
</protein>
<reference evidence="2 3" key="1">
    <citation type="submission" date="2018-06" db="EMBL/GenBank/DDBJ databases">
        <title>Combined omics and stable isotope probing to characterize newly discovered Mariana Back-Arc vent microbial communities.</title>
        <authorList>
            <person name="Trembath-Reichert E."/>
            <person name="Huber J.A."/>
        </authorList>
    </citation>
    <scope>NUCLEOTIDE SEQUENCE [LARGE SCALE GENOMIC DNA]</scope>
    <source>
        <strain evidence="2">MAG 58</strain>
    </source>
</reference>
<proteinExistence type="predicted"/>
<accession>A0A432GLS8</accession>
<evidence type="ECO:0000313" key="2">
    <source>
        <dbReference type="EMBL" id="RTZ84748.1"/>
    </source>
</evidence>
<organism evidence="2 3">
    <name type="scientific">SAR324 cluster bacterium</name>
    <dbReference type="NCBI Taxonomy" id="2024889"/>
    <lineage>
        <taxon>Bacteria</taxon>
        <taxon>Deltaproteobacteria</taxon>
        <taxon>SAR324 cluster</taxon>
    </lineage>
</organism>
<feature type="non-terminal residue" evidence="2">
    <location>
        <position position="39"/>
    </location>
</feature>
<dbReference type="EMBL" id="QNZK01000203">
    <property type="protein sequence ID" value="RTZ84748.1"/>
    <property type="molecule type" value="Genomic_DNA"/>
</dbReference>
<gene>
    <name evidence="2" type="ORF">DSY96_05885</name>
</gene>
<sequence length="39" mass="4174">MKFKVVSPNVESSGNSGTDPKAQIEQMLSGSPVFLFMKG</sequence>
<feature type="region of interest" description="Disordered" evidence="1">
    <location>
        <begin position="1"/>
        <end position="22"/>
    </location>
</feature>
<evidence type="ECO:0000256" key="1">
    <source>
        <dbReference type="SAM" id="MobiDB-lite"/>
    </source>
</evidence>
<evidence type="ECO:0000313" key="3">
    <source>
        <dbReference type="Proteomes" id="UP000287917"/>
    </source>
</evidence>
<dbReference type="Proteomes" id="UP000287917">
    <property type="component" value="Unassembled WGS sequence"/>
</dbReference>
<name>A0A432GLS8_9DELT</name>
<comment type="caution">
    <text evidence="2">The sequence shown here is derived from an EMBL/GenBank/DDBJ whole genome shotgun (WGS) entry which is preliminary data.</text>
</comment>
<feature type="compositionally biased region" description="Polar residues" evidence="1">
    <location>
        <begin position="9"/>
        <end position="18"/>
    </location>
</feature>